<dbReference type="EMBL" id="UOFJ01000637">
    <property type="protein sequence ID" value="VAW71966.1"/>
    <property type="molecule type" value="Genomic_DNA"/>
</dbReference>
<feature type="transmembrane region" description="Helical" evidence="1">
    <location>
        <begin position="247"/>
        <end position="266"/>
    </location>
</feature>
<evidence type="ECO:0008006" key="3">
    <source>
        <dbReference type="Google" id="ProtNLM"/>
    </source>
</evidence>
<evidence type="ECO:0000313" key="2">
    <source>
        <dbReference type="EMBL" id="VAW71966.1"/>
    </source>
</evidence>
<keyword evidence="1" id="KW-0472">Membrane</keyword>
<keyword evidence="1" id="KW-1133">Transmembrane helix</keyword>
<keyword evidence="1" id="KW-0812">Transmembrane</keyword>
<protein>
    <recommendedName>
        <fullName evidence="3">Tyrosine kinase G-rich domain-containing protein</fullName>
    </recommendedName>
</protein>
<organism evidence="2">
    <name type="scientific">hydrothermal vent metagenome</name>
    <dbReference type="NCBI Taxonomy" id="652676"/>
    <lineage>
        <taxon>unclassified sequences</taxon>
        <taxon>metagenomes</taxon>
        <taxon>ecological metagenomes</taxon>
    </lineage>
</organism>
<evidence type="ECO:0000256" key="1">
    <source>
        <dbReference type="SAM" id="Phobius"/>
    </source>
</evidence>
<dbReference type="AlphaFoldDB" id="A0A3B0YTY1"/>
<proteinExistence type="predicted"/>
<name>A0A3B0YTY1_9ZZZZ</name>
<reference evidence="2" key="1">
    <citation type="submission" date="2018-06" db="EMBL/GenBank/DDBJ databases">
        <authorList>
            <person name="Zhirakovskaya E."/>
        </authorList>
    </citation>
    <scope>NUCLEOTIDE SEQUENCE</scope>
</reference>
<gene>
    <name evidence="2" type="ORF">MNBD_GAMMA10-3248</name>
</gene>
<feature type="non-terminal residue" evidence="2">
    <location>
        <position position="1"/>
    </location>
</feature>
<sequence length="283" mass="32442">LKLAELEAPVTLKIIKKQFELDKLTRNIAKSELTDVHLIRAKQQGYETKIQARENTLEYLQDNARYLATELKRLDQLDELLKQQISGLSSDVEQALKHRKGSAESVNSPSMAMTALLLNNQLQNDRKRLSGLQERLYITQKKQREQLMNNIRKNNRTMGYEKILLRDLKNTLSKLDINDENSLLKLNLTISKEEASVEKFKMVRQQKIERQQQTIENILLKLNGLQATRALSASLKSINPVGPGKKLIVVVSLIMGVFLALFFAFGREFLLKVRQKSVQSEAE</sequence>
<accession>A0A3B0YTY1</accession>